<evidence type="ECO:0000256" key="5">
    <source>
        <dbReference type="ARBA" id="ARBA00022605"/>
    </source>
</evidence>
<evidence type="ECO:0000313" key="16">
    <source>
        <dbReference type="Proteomes" id="UP000247346"/>
    </source>
</evidence>
<accession>A0A2P5Z9A2</accession>
<proteinExistence type="inferred from homology"/>
<dbReference type="GO" id="GO:0005524">
    <property type="term" value="F:ATP binding"/>
    <property type="evidence" value="ECO:0007669"/>
    <property type="project" value="UniProtKB-KW"/>
</dbReference>
<feature type="binding site" evidence="12">
    <location>
        <position position="276"/>
    </location>
    <ligand>
        <name>ATP</name>
        <dbReference type="ChEBI" id="CHEBI:30616"/>
    </ligand>
</feature>
<dbReference type="EC" id="6.3.5.4" evidence="3"/>
<feature type="binding site" evidence="12">
    <location>
        <position position="236"/>
    </location>
    <ligand>
        <name>ATP</name>
        <dbReference type="ChEBI" id="CHEBI:30616"/>
    </ligand>
</feature>
<dbReference type="PANTHER" id="PTHR11772:SF2">
    <property type="entry name" value="ASPARAGINE SYNTHETASE [GLUTAMINE-HYDROLYZING]"/>
    <property type="match status" value="1"/>
</dbReference>
<dbReference type="GO" id="GO:0005829">
    <property type="term" value="C:cytosol"/>
    <property type="evidence" value="ECO:0007669"/>
    <property type="project" value="TreeGrafter"/>
</dbReference>
<evidence type="ECO:0000256" key="12">
    <source>
        <dbReference type="PIRSR" id="PIRSR001589-2"/>
    </source>
</evidence>
<dbReference type="InterPro" id="IPR001962">
    <property type="entry name" value="Asn_synthase"/>
</dbReference>
<feature type="domain" description="Glutamine amidotransferase type-2" evidence="14">
    <location>
        <begin position="2"/>
        <end position="189"/>
    </location>
</feature>
<dbReference type="InterPro" id="IPR017932">
    <property type="entry name" value="GATase_2_dom"/>
</dbReference>
<dbReference type="InterPro" id="IPR014729">
    <property type="entry name" value="Rossmann-like_a/b/a_fold"/>
</dbReference>
<dbReference type="CDD" id="cd01991">
    <property type="entry name" value="Asn_synthase_B_C"/>
    <property type="match status" value="1"/>
</dbReference>
<dbReference type="InterPro" id="IPR050795">
    <property type="entry name" value="Asn_Synthetase"/>
</dbReference>
<evidence type="ECO:0000256" key="13">
    <source>
        <dbReference type="PIRSR" id="PIRSR001589-3"/>
    </source>
</evidence>
<dbReference type="PIRSF" id="PIRSF001589">
    <property type="entry name" value="Asn_synthetase_glu-h"/>
    <property type="match status" value="1"/>
</dbReference>
<dbReference type="InterPro" id="IPR033738">
    <property type="entry name" value="AsnB_N"/>
</dbReference>
<dbReference type="AlphaFoldDB" id="A0A2P5Z9A2"/>
<sequence length="563" mass="62091">MCSIFGIFGLQPGDDLQALRRQALDCSQRQRHRGPDWSGVYVDDGAILVHERLAIVDPAGGSQPLLSDDGQLALAVNGEIYNHRELKKQLAQPYAFQTGSDCEVINALYRETTPEALLNRLNGIFAFALWDKAAGRVLIARDPMGVCPLYWGHDAQGRLRVASEMKSLADSCADVAQFPPGHYYDSASGALVQYYRKPWRDYAAVQGVEVSKQELREAFERAVHRQLMTDVPYGVLLSGGLDSSLVAAVAARFARKRIEENDEAEAWWPRLHSFAIGLKGSPDLAAAAIAAEALGTVHHGFEYTFEEGLDALPEVIRHIETYDVTTIRASTPMFLLARRIKAMGVKMVLSGEGSDEIFGGYLYFHKAPNAREFHEELIRKLDALYNYDCLRANKSMMAWGVEPRVPFLDVEFLDVAMRMDAQYKMIDKASGAAVRMEKGVLREAFEGYLPDSILWRQKEQFSDGVGYGWIDGLKAHAEAQVSDRELAAADKRFPVNPPQTKEAYYYRSLFERAFPTPAAAETVPGGKSIACSSPAAIAWDASFAAMADPSGRAVAGVHAQALG</sequence>
<keyword evidence="8 11" id="KW-0061">Asparagine biosynthesis</keyword>
<dbReference type="InterPro" id="IPR024286">
    <property type="entry name" value="DUF3700"/>
</dbReference>
<dbReference type="Proteomes" id="UP000247346">
    <property type="component" value="Unassembled WGS sequence"/>
</dbReference>
<dbReference type="FunFam" id="3.40.50.620:FF:000031">
    <property type="entry name" value="Asparagine synthase B"/>
    <property type="match status" value="1"/>
</dbReference>
<evidence type="ECO:0000256" key="8">
    <source>
        <dbReference type="ARBA" id="ARBA00022888"/>
    </source>
</evidence>
<dbReference type="InterPro" id="IPR006426">
    <property type="entry name" value="Asn_synth_AEB"/>
</dbReference>
<feature type="binding site" evidence="12">
    <location>
        <begin position="350"/>
        <end position="351"/>
    </location>
    <ligand>
        <name>ATP</name>
        <dbReference type="ChEBI" id="CHEBI:30616"/>
    </ligand>
</feature>
<dbReference type="SUPFAM" id="SSF56235">
    <property type="entry name" value="N-terminal nucleophile aminohydrolases (Ntn hydrolases)"/>
    <property type="match status" value="1"/>
</dbReference>
<keyword evidence="4" id="KW-0436">Ligase</keyword>
<evidence type="ECO:0000256" key="9">
    <source>
        <dbReference type="ARBA" id="ARBA00022962"/>
    </source>
</evidence>
<comment type="caution">
    <text evidence="15">The sequence shown here is derived from an EMBL/GenBank/DDBJ whole genome shotgun (WGS) entry which is preliminary data.</text>
</comment>
<dbReference type="GO" id="GO:0004066">
    <property type="term" value="F:asparagine synthase (glutamine-hydrolyzing) activity"/>
    <property type="evidence" value="ECO:0007669"/>
    <property type="project" value="UniProtKB-EC"/>
</dbReference>
<dbReference type="Gene3D" id="3.40.50.620">
    <property type="entry name" value="HUPs"/>
    <property type="match status" value="1"/>
</dbReference>
<dbReference type="OrthoDB" id="9763290at2"/>
<dbReference type="InterPro" id="IPR029055">
    <property type="entry name" value="Ntn_hydrolases_N"/>
</dbReference>
<evidence type="ECO:0000256" key="6">
    <source>
        <dbReference type="ARBA" id="ARBA00022741"/>
    </source>
</evidence>
<keyword evidence="7 12" id="KW-0067">ATP-binding</keyword>
<dbReference type="SUPFAM" id="SSF52402">
    <property type="entry name" value="Adenine nucleotide alpha hydrolases-like"/>
    <property type="match status" value="1"/>
</dbReference>
<dbReference type="CDD" id="cd00712">
    <property type="entry name" value="AsnB"/>
    <property type="match status" value="1"/>
</dbReference>
<dbReference type="SMART" id="SM01172">
    <property type="entry name" value="DUF3700"/>
    <property type="match status" value="1"/>
</dbReference>
<dbReference type="Gene3D" id="3.60.20.10">
    <property type="entry name" value="Glutamine Phosphoribosylpyrophosphate, subunit 1, domain 1"/>
    <property type="match status" value="1"/>
</dbReference>
<keyword evidence="5 11" id="KW-0028">Amino-acid biosynthesis</keyword>
<protein>
    <recommendedName>
        <fullName evidence="3">asparagine synthase (glutamine-hydrolyzing)</fullName>
        <ecNumber evidence="3">6.3.5.4</ecNumber>
    </recommendedName>
</protein>
<dbReference type="Pfam" id="PF00733">
    <property type="entry name" value="Asn_synthase"/>
    <property type="match status" value="1"/>
</dbReference>
<name>A0A2P5Z9A2_9XANT</name>
<organism evidence="15 16">
    <name type="scientific">Xanthomonas sacchari</name>
    <dbReference type="NCBI Taxonomy" id="56458"/>
    <lineage>
        <taxon>Bacteria</taxon>
        <taxon>Pseudomonadati</taxon>
        <taxon>Pseudomonadota</taxon>
        <taxon>Gammaproteobacteria</taxon>
        <taxon>Lysobacterales</taxon>
        <taxon>Lysobacteraceae</taxon>
        <taxon>Xanthomonas</taxon>
    </lineage>
</organism>
<dbReference type="PROSITE" id="PS51278">
    <property type="entry name" value="GATASE_TYPE_2"/>
    <property type="match status" value="1"/>
</dbReference>
<dbReference type="RefSeq" id="WP_010344021.1">
    <property type="nucleotide sequence ID" value="NZ_CP132343.1"/>
</dbReference>
<evidence type="ECO:0000256" key="11">
    <source>
        <dbReference type="PIRSR" id="PIRSR001589-1"/>
    </source>
</evidence>
<keyword evidence="9 11" id="KW-0315">Glutamine amidotransferase</keyword>
<comment type="catalytic activity">
    <reaction evidence="10">
        <text>L-aspartate + L-glutamine + ATP + H2O = L-asparagine + L-glutamate + AMP + diphosphate + H(+)</text>
        <dbReference type="Rhea" id="RHEA:12228"/>
        <dbReference type="ChEBI" id="CHEBI:15377"/>
        <dbReference type="ChEBI" id="CHEBI:15378"/>
        <dbReference type="ChEBI" id="CHEBI:29985"/>
        <dbReference type="ChEBI" id="CHEBI:29991"/>
        <dbReference type="ChEBI" id="CHEBI:30616"/>
        <dbReference type="ChEBI" id="CHEBI:33019"/>
        <dbReference type="ChEBI" id="CHEBI:58048"/>
        <dbReference type="ChEBI" id="CHEBI:58359"/>
        <dbReference type="ChEBI" id="CHEBI:456215"/>
        <dbReference type="EC" id="6.3.5.4"/>
    </reaction>
</comment>
<dbReference type="GO" id="GO:0006529">
    <property type="term" value="P:asparagine biosynthetic process"/>
    <property type="evidence" value="ECO:0007669"/>
    <property type="project" value="UniProtKB-KW"/>
</dbReference>
<dbReference type="PANTHER" id="PTHR11772">
    <property type="entry name" value="ASPARAGINE SYNTHETASE"/>
    <property type="match status" value="1"/>
</dbReference>
<dbReference type="GeneID" id="93879774"/>
<evidence type="ECO:0000256" key="3">
    <source>
        <dbReference type="ARBA" id="ARBA00012737"/>
    </source>
</evidence>
<dbReference type="EMBL" id="MDEK01000001">
    <property type="protein sequence ID" value="PPU85179.1"/>
    <property type="molecule type" value="Genomic_DNA"/>
</dbReference>
<dbReference type="NCBIfam" id="NF006949">
    <property type="entry name" value="PRK09431.1"/>
    <property type="match status" value="1"/>
</dbReference>
<comment type="similarity">
    <text evidence="2">Belongs to the asparagine synthetase family.</text>
</comment>
<feature type="site" description="Important for beta-aspartyl-AMP intermediate formation" evidence="13">
    <location>
        <position position="352"/>
    </location>
</feature>
<comment type="pathway">
    <text evidence="1">Amino-acid biosynthesis; L-asparagine biosynthesis; L-asparagine from L-aspartate (L-Gln route): step 1/1.</text>
</comment>
<evidence type="ECO:0000256" key="1">
    <source>
        <dbReference type="ARBA" id="ARBA00005187"/>
    </source>
</evidence>
<evidence type="ECO:0000256" key="7">
    <source>
        <dbReference type="ARBA" id="ARBA00022840"/>
    </source>
</evidence>
<keyword evidence="6 12" id="KW-0547">Nucleotide-binding</keyword>
<evidence type="ECO:0000313" key="15">
    <source>
        <dbReference type="EMBL" id="PPU85179.1"/>
    </source>
</evidence>
<evidence type="ECO:0000256" key="4">
    <source>
        <dbReference type="ARBA" id="ARBA00022598"/>
    </source>
</evidence>
<evidence type="ECO:0000256" key="2">
    <source>
        <dbReference type="ARBA" id="ARBA00005752"/>
    </source>
</evidence>
<dbReference type="NCBIfam" id="TIGR01536">
    <property type="entry name" value="asn_synth_AEB"/>
    <property type="match status" value="1"/>
</dbReference>
<gene>
    <name evidence="15" type="primary">asnB</name>
    <name evidence="15" type="ORF">XsacCFBP4641_00870</name>
</gene>
<feature type="active site" description="For GATase activity" evidence="11">
    <location>
        <position position="2"/>
    </location>
</feature>
<evidence type="ECO:0000259" key="14">
    <source>
        <dbReference type="PROSITE" id="PS51278"/>
    </source>
</evidence>
<evidence type="ECO:0000256" key="10">
    <source>
        <dbReference type="ARBA" id="ARBA00048741"/>
    </source>
</evidence>
<feature type="binding site" evidence="12">
    <location>
        <position position="101"/>
    </location>
    <ligand>
        <name>L-glutamine</name>
        <dbReference type="ChEBI" id="CHEBI:58359"/>
    </ligand>
</feature>
<dbReference type="Pfam" id="PF13537">
    <property type="entry name" value="GATase_7"/>
    <property type="match status" value="1"/>
</dbReference>
<dbReference type="STRING" id="56458.SB85_05055"/>
<reference evidence="15 16" key="1">
    <citation type="submission" date="2016-08" db="EMBL/GenBank/DDBJ databases">
        <authorList>
            <person name="Seilhamer J.J."/>
        </authorList>
    </citation>
    <scope>NUCLEOTIDE SEQUENCE [LARGE SCALE GENOMIC DNA]</scope>
    <source>
        <strain evidence="15 16">CFBP4641</strain>
    </source>
</reference>